<comment type="caution">
    <text evidence="1">The sequence shown here is derived from an EMBL/GenBank/DDBJ whole genome shotgun (WGS) entry which is preliminary data.</text>
</comment>
<protein>
    <submittedName>
        <fullName evidence="1">Uncharacterized protein</fullName>
    </submittedName>
</protein>
<gene>
    <name evidence="1" type="ORF">Pan54_50150</name>
</gene>
<proteinExistence type="predicted"/>
<dbReference type="EMBL" id="SJPG01000001">
    <property type="protein sequence ID" value="TWT64254.1"/>
    <property type="molecule type" value="Genomic_DNA"/>
</dbReference>
<reference evidence="1 2" key="1">
    <citation type="submission" date="2019-02" db="EMBL/GenBank/DDBJ databases">
        <title>Deep-cultivation of Planctomycetes and their phenomic and genomic characterization uncovers novel biology.</title>
        <authorList>
            <person name="Wiegand S."/>
            <person name="Jogler M."/>
            <person name="Boedeker C."/>
            <person name="Pinto D."/>
            <person name="Vollmers J."/>
            <person name="Rivas-Marin E."/>
            <person name="Kohn T."/>
            <person name="Peeters S.H."/>
            <person name="Heuer A."/>
            <person name="Rast P."/>
            <person name="Oberbeckmann S."/>
            <person name="Bunk B."/>
            <person name="Jeske O."/>
            <person name="Meyerdierks A."/>
            <person name="Storesund J.E."/>
            <person name="Kallscheuer N."/>
            <person name="Luecker S."/>
            <person name="Lage O.M."/>
            <person name="Pohl T."/>
            <person name="Merkel B.J."/>
            <person name="Hornburger P."/>
            <person name="Mueller R.-W."/>
            <person name="Bruemmer F."/>
            <person name="Labrenz M."/>
            <person name="Spormann A.M."/>
            <person name="Op Den Camp H."/>
            <person name="Overmann J."/>
            <person name="Amann R."/>
            <person name="Jetten M.S.M."/>
            <person name="Mascher T."/>
            <person name="Medema M.H."/>
            <person name="Devos D.P."/>
            <person name="Kaster A.-K."/>
            <person name="Ovreas L."/>
            <person name="Rohde M."/>
            <person name="Galperin M.Y."/>
            <person name="Jogler C."/>
        </authorList>
    </citation>
    <scope>NUCLEOTIDE SEQUENCE [LARGE SCALE GENOMIC DNA]</scope>
    <source>
        <strain evidence="1 2">Pan54</strain>
    </source>
</reference>
<keyword evidence="2" id="KW-1185">Reference proteome</keyword>
<accession>A0A5C5XMX9</accession>
<name>A0A5C5XMX9_9PLAN</name>
<dbReference type="RefSeq" id="WP_146505980.1">
    <property type="nucleotide sequence ID" value="NZ_SJPG01000001.1"/>
</dbReference>
<evidence type="ECO:0000313" key="1">
    <source>
        <dbReference type="EMBL" id="TWT64254.1"/>
    </source>
</evidence>
<organism evidence="1 2">
    <name type="scientific">Rubinisphaera italica</name>
    <dbReference type="NCBI Taxonomy" id="2527969"/>
    <lineage>
        <taxon>Bacteria</taxon>
        <taxon>Pseudomonadati</taxon>
        <taxon>Planctomycetota</taxon>
        <taxon>Planctomycetia</taxon>
        <taxon>Planctomycetales</taxon>
        <taxon>Planctomycetaceae</taxon>
        <taxon>Rubinisphaera</taxon>
    </lineage>
</organism>
<evidence type="ECO:0000313" key="2">
    <source>
        <dbReference type="Proteomes" id="UP000316095"/>
    </source>
</evidence>
<sequence>MQVRSDPFQKGEPLTAKDLEAIRREAKRFEGLSVSAPLQLSRSSAGVLLSLSGSLGGKAKLYKTCIYDSSYVEEADHLQIFTAVSATIEFDDAVEEAATITDEEIKEDDSNVVFIYNICNEYIPVGEYILGWKVGNEIVTYWRPPAVEIQLKRGYLTSALGSASGSSATMAVWEYSVADGWHSTGEEIYVMTRGSFPASSGVYCTAIGGVESENVIGGTLWEVIVLGCA</sequence>
<dbReference type="AlphaFoldDB" id="A0A5C5XMX9"/>
<dbReference type="Proteomes" id="UP000316095">
    <property type="component" value="Unassembled WGS sequence"/>
</dbReference>
<dbReference type="OrthoDB" id="9997861at2"/>